<dbReference type="AlphaFoldDB" id="A0A7C9DKZ3"/>
<name>A0A7C9DKZ3_OPUST</name>
<evidence type="ECO:0000313" key="1">
    <source>
        <dbReference type="EMBL" id="MBA4644287.1"/>
    </source>
</evidence>
<protein>
    <submittedName>
        <fullName evidence="1">Uncharacterized protein</fullName>
    </submittedName>
</protein>
<proteinExistence type="predicted"/>
<dbReference type="EMBL" id="GISG01137670">
    <property type="protein sequence ID" value="MBA4644287.1"/>
    <property type="molecule type" value="Transcribed_RNA"/>
</dbReference>
<reference evidence="1" key="1">
    <citation type="journal article" date="2013" name="J. Plant Res.">
        <title>Effect of fungi and light on seed germination of three Opuntia species from semiarid lands of central Mexico.</title>
        <authorList>
            <person name="Delgado-Sanchez P."/>
            <person name="Jimenez-Bremont J.F."/>
            <person name="Guerrero-Gonzalez Mde L."/>
            <person name="Flores J."/>
        </authorList>
    </citation>
    <scope>NUCLEOTIDE SEQUENCE</scope>
    <source>
        <tissue evidence="1">Cladode</tissue>
    </source>
</reference>
<organism evidence="1">
    <name type="scientific">Opuntia streptacantha</name>
    <name type="common">Prickly pear cactus</name>
    <name type="synonym">Opuntia cardona</name>
    <dbReference type="NCBI Taxonomy" id="393608"/>
    <lineage>
        <taxon>Eukaryota</taxon>
        <taxon>Viridiplantae</taxon>
        <taxon>Streptophyta</taxon>
        <taxon>Embryophyta</taxon>
        <taxon>Tracheophyta</taxon>
        <taxon>Spermatophyta</taxon>
        <taxon>Magnoliopsida</taxon>
        <taxon>eudicotyledons</taxon>
        <taxon>Gunneridae</taxon>
        <taxon>Pentapetalae</taxon>
        <taxon>Caryophyllales</taxon>
        <taxon>Cactineae</taxon>
        <taxon>Cactaceae</taxon>
        <taxon>Opuntioideae</taxon>
        <taxon>Opuntia</taxon>
    </lineage>
</organism>
<accession>A0A7C9DKZ3</accession>
<sequence length="153" mass="16816">MLLKSPGPVSQSILVAVPVKPPSNSKPTQNGWCKFRCSTKDSTDGNVPLKLRVQLPNTKWKFNGINPDAVKRSLNSLLSRTHDFLNEVASPLVKTGKPEVSNDVEHYDIKDMLVGEQTIPSEMPDGNLSLAAVVSIEQFSRLKALHCYSTSKD</sequence>
<reference evidence="1" key="2">
    <citation type="submission" date="2020-07" db="EMBL/GenBank/DDBJ databases">
        <authorList>
            <person name="Vera ALvarez R."/>
            <person name="Arias-Moreno D.M."/>
            <person name="Jimenez-Jacinto V."/>
            <person name="Jimenez-Bremont J.F."/>
            <person name="Swaminathan K."/>
            <person name="Moose S.P."/>
            <person name="Guerrero-Gonzalez M.L."/>
            <person name="Marino-Ramirez L."/>
            <person name="Landsman D."/>
            <person name="Rodriguez-Kessler M."/>
            <person name="Delgado-Sanchez P."/>
        </authorList>
    </citation>
    <scope>NUCLEOTIDE SEQUENCE</scope>
    <source>
        <tissue evidence="1">Cladode</tissue>
    </source>
</reference>